<keyword evidence="1" id="KW-1133">Transmembrane helix</keyword>
<keyword evidence="1" id="KW-0472">Membrane</keyword>
<feature type="transmembrane region" description="Helical" evidence="1">
    <location>
        <begin position="90"/>
        <end position="117"/>
    </location>
</feature>
<feature type="transmembrane region" description="Helical" evidence="1">
    <location>
        <begin position="57"/>
        <end position="78"/>
    </location>
</feature>
<sequence>MTGSDGVVPSRAAAGAVVAPAVIGVLAALALLALGQAPIICNGVQVCPEPGARFDVAIWWTAIVVALAAAAALTGARATTSRRVLVARILFVLQIAATFAGAIATLAVGGFTIPLFYL</sequence>
<protein>
    <submittedName>
        <fullName evidence="2">Uncharacterized protein</fullName>
    </submittedName>
</protein>
<dbReference type="EMBL" id="CP094528">
    <property type="protein sequence ID" value="UOE44195.1"/>
    <property type="molecule type" value="Genomic_DNA"/>
</dbReference>
<organism evidence="2 3">
    <name type="scientific">Agromyces larvae</name>
    <dbReference type="NCBI Taxonomy" id="2929802"/>
    <lineage>
        <taxon>Bacteria</taxon>
        <taxon>Bacillati</taxon>
        <taxon>Actinomycetota</taxon>
        <taxon>Actinomycetes</taxon>
        <taxon>Micrococcales</taxon>
        <taxon>Microbacteriaceae</taxon>
        <taxon>Agromyces</taxon>
    </lineage>
</organism>
<dbReference type="RefSeq" id="WP_243555790.1">
    <property type="nucleotide sequence ID" value="NZ_CP094528.1"/>
</dbReference>
<keyword evidence="1" id="KW-0812">Transmembrane</keyword>
<accession>A0ABY4BY67</accession>
<reference evidence="2 3" key="1">
    <citation type="submission" date="2022-03" db="EMBL/GenBank/DDBJ databases">
        <title>Mucilaginibacter sp. isolated from the gut of Protaetia brevitarsis seulensis larvae.</title>
        <authorList>
            <person name="Won M."/>
            <person name="Kim S.-J."/>
            <person name="Kwon S.-W."/>
        </authorList>
    </citation>
    <scope>NUCLEOTIDE SEQUENCE [LARGE SCALE GENOMIC DNA]</scope>
    <source>
        <strain evidence="2 3">CFWR-12</strain>
    </source>
</reference>
<gene>
    <name evidence="2" type="ORF">MTO99_18890</name>
</gene>
<evidence type="ECO:0000256" key="1">
    <source>
        <dbReference type="SAM" id="Phobius"/>
    </source>
</evidence>
<keyword evidence="3" id="KW-1185">Reference proteome</keyword>
<proteinExistence type="predicted"/>
<name>A0ABY4BY67_9MICO</name>
<dbReference type="Proteomes" id="UP000832097">
    <property type="component" value="Chromosome"/>
</dbReference>
<feature type="transmembrane region" description="Helical" evidence="1">
    <location>
        <begin position="12"/>
        <end position="37"/>
    </location>
</feature>
<evidence type="ECO:0000313" key="2">
    <source>
        <dbReference type="EMBL" id="UOE44195.1"/>
    </source>
</evidence>
<evidence type="ECO:0000313" key="3">
    <source>
        <dbReference type="Proteomes" id="UP000832097"/>
    </source>
</evidence>